<keyword evidence="2" id="KW-1185">Reference proteome</keyword>
<organism evidence="1 2">
    <name type="scientific">Cyanobium usitatum str. Tous</name>
    <dbReference type="NCBI Taxonomy" id="2116684"/>
    <lineage>
        <taxon>Bacteria</taxon>
        <taxon>Bacillati</taxon>
        <taxon>Cyanobacteriota</taxon>
        <taxon>Cyanophyceae</taxon>
        <taxon>Synechococcales</taxon>
        <taxon>Prochlorococcaceae</taxon>
        <taxon>Cyanobium</taxon>
    </lineage>
</organism>
<dbReference type="OrthoDB" id="486126at2"/>
<evidence type="ECO:0000313" key="1">
    <source>
        <dbReference type="EMBL" id="PSJ05767.1"/>
    </source>
</evidence>
<dbReference type="Proteomes" id="UP000243002">
    <property type="component" value="Unassembled WGS sequence"/>
</dbReference>
<name>A0A2P7MX76_9CYAN</name>
<accession>A0A2P7MX76</accession>
<dbReference type="AlphaFoldDB" id="A0A2P7MX76"/>
<reference evidence="1 2" key="1">
    <citation type="journal article" date="2018" name="Environ. Microbiol.">
        <title>Ecological and genomic features of two widespread freshwater picocyanobacteria.</title>
        <authorList>
            <person name="Cabello-Yeves P.J."/>
            <person name="Picazo A."/>
            <person name="Camacho A."/>
            <person name="Callieri C."/>
            <person name="Rosselli R."/>
            <person name="Roda-Garcia J.J."/>
            <person name="Coutinho F.H."/>
            <person name="Rodriguez-Valera F."/>
        </authorList>
    </citation>
    <scope>NUCLEOTIDE SEQUENCE [LARGE SCALE GENOMIC DNA]</scope>
    <source>
        <strain evidence="1 2">Tous</strain>
    </source>
</reference>
<protein>
    <submittedName>
        <fullName evidence="1">Uncharacterized protein</fullName>
    </submittedName>
</protein>
<comment type="caution">
    <text evidence="1">The sequence shown here is derived from an EMBL/GenBank/DDBJ whole genome shotgun (WGS) entry which is preliminary data.</text>
</comment>
<sequence>MIATIPAPPPQLPAELRPLLTTLQQRGFQVRLAPPPVPGSYGLFQAKTRTLWIAPVAFELGIGRQVFLHEAIHAAQSCPTGVLQPLGWSVRLNPVVEQEISGILTTRYHHGNRQLEREAFSVQGHPDAIGRVIAALKQRCRLPLPASGANRTGP</sequence>
<proteinExistence type="predicted"/>
<gene>
    <name evidence="1" type="ORF">C7K55_06975</name>
</gene>
<dbReference type="EMBL" id="PXXO01000006">
    <property type="protein sequence ID" value="PSJ05767.1"/>
    <property type="molecule type" value="Genomic_DNA"/>
</dbReference>
<dbReference type="RefSeq" id="WP_106502702.1">
    <property type="nucleotide sequence ID" value="NZ_PXXO01000006.1"/>
</dbReference>
<evidence type="ECO:0000313" key="2">
    <source>
        <dbReference type="Proteomes" id="UP000243002"/>
    </source>
</evidence>